<accession>A0AAV1JQK0</accession>
<dbReference type="AlphaFoldDB" id="A0AAV1JQK0"/>
<dbReference type="EMBL" id="CAVLEF010000132">
    <property type="protein sequence ID" value="CAK1551773.1"/>
    <property type="molecule type" value="Genomic_DNA"/>
</dbReference>
<protein>
    <submittedName>
        <fullName evidence="2">Uncharacterized protein</fullName>
    </submittedName>
</protein>
<feature type="signal peptide" evidence="1">
    <location>
        <begin position="1"/>
        <end position="18"/>
    </location>
</feature>
<comment type="caution">
    <text evidence="2">The sequence shown here is derived from an EMBL/GenBank/DDBJ whole genome shotgun (WGS) entry which is preliminary data.</text>
</comment>
<keyword evidence="3" id="KW-1185">Reference proteome</keyword>
<organism evidence="2 3">
    <name type="scientific">Leptosia nina</name>
    <dbReference type="NCBI Taxonomy" id="320188"/>
    <lineage>
        <taxon>Eukaryota</taxon>
        <taxon>Metazoa</taxon>
        <taxon>Ecdysozoa</taxon>
        <taxon>Arthropoda</taxon>
        <taxon>Hexapoda</taxon>
        <taxon>Insecta</taxon>
        <taxon>Pterygota</taxon>
        <taxon>Neoptera</taxon>
        <taxon>Endopterygota</taxon>
        <taxon>Lepidoptera</taxon>
        <taxon>Glossata</taxon>
        <taxon>Ditrysia</taxon>
        <taxon>Papilionoidea</taxon>
        <taxon>Pieridae</taxon>
        <taxon>Pierinae</taxon>
        <taxon>Leptosia</taxon>
    </lineage>
</organism>
<gene>
    <name evidence="2" type="ORF">LNINA_LOCUS10882</name>
</gene>
<reference evidence="2 3" key="1">
    <citation type="submission" date="2023-11" db="EMBL/GenBank/DDBJ databases">
        <authorList>
            <person name="Okamura Y."/>
        </authorList>
    </citation>
    <scope>NUCLEOTIDE SEQUENCE [LARGE SCALE GENOMIC DNA]</scope>
</reference>
<feature type="chain" id="PRO_5043718330" evidence="1">
    <location>
        <begin position="19"/>
        <end position="148"/>
    </location>
</feature>
<evidence type="ECO:0000256" key="1">
    <source>
        <dbReference type="SAM" id="SignalP"/>
    </source>
</evidence>
<sequence length="148" mass="16971">MRQVVVFCFLLFTFESNGGILKDIVKEVHEKTTQIREDIRNVFRNGGKKDEIIVSSTNSTQTSVNKTNDEIAKYEIGLHMDEILDMVFPSSATTEITKEMVKSTEIYFDTTNNETKDGRDSFEAAKCATDFKKTQDGRCKKREKFSFN</sequence>
<name>A0AAV1JQK0_9NEOP</name>
<keyword evidence="1" id="KW-0732">Signal</keyword>
<proteinExistence type="predicted"/>
<dbReference type="Proteomes" id="UP001497472">
    <property type="component" value="Unassembled WGS sequence"/>
</dbReference>
<evidence type="ECO:0000313" key="3">
    <source>
        <dbReference type="Proteomes" id="UP001497472"/>
    </source>
</evidence>
<evidence type="ECO:0000313" key="2">
    <source>
        <dbReference type="EMBL" id="CAK1551773.1"/>
    </source>
</evidence>